<dbReference type="PIRSF" id="PIRSF002741">
    <property type="entry name" value="MppA"/>
    <property type="match status" value="1"/>
</dbReference>
<protein>
    <submittedName>
        <fullName evidence="3">Peptide/nickel transport system substrate-binding protein/oligopeptide transport system substrate-binding protein</fullName>
    </submittedName>
</protein>
<dbReference type="GO" id="GO:0043190">
    <property type="term" value="C:ATP-binding cassette (ABC) transporter complex"/>
    <property type="evidence" value="ECO:0007669"/>
    <property type="project" value="InterPro"/>
</dbReference>
<evidence type="ECO:0000313" key="4">
    <source>
        <dbReference type="Proteomes" id="UP000530928"/>
    </source>
</evidence>
<evidence type="ECO:0000259" key="2">
    <source>
        <dbReference type="Pfam" id="PF00496"/>
    </source>
</evidence>
<dbReference type="Gene3D" id="3.40.190.10">
    <property type="entry name" value="Periplasmic binding protein-like II"/>
    <property type="match status" value="1"/>
</dbReference>
<dbReference type="InterPro" id="IPR000914">
    <property type="entry name" value="SBP_5_dom"/>
</dbReference>
<dbReference type="PROSITE" id="PS51257">
    <property type="entry name" value="PROKAR_LIPOPROTEIN"/>
    <property type="match status" value="1"/>
</dbReference>
<evidence type="ECO:0000313" key="3">
    <source>
        <dbReference type="EMBL" id="MBA2895210.1"/>
    </source>
</evidence>
<feature type="signal peptide" evidence="1">
    <location>
        <begin position="1"/>
        <end position="22"/>
    </location>
</feature>
<dbReference type="CDD" id="cd00995">
    <property type="entry name" value="PBP2_NikA_DppA_OppA_like"/>
    <property type="match status" value="1"/>
</dbReference>
<keyword evidence="4" id="KW-1185">Reference proteome</keyword>
<gene>
    <name evidence="3" type="ORF">HNR30_006596</name>
</gene>
<dbReference type="SUPFAM" id="SSF53850">
    <property type="entry name" value="Periplasmic binding protein-like II"/>
    <property type="match status" value="1"/>
</dbReference>
<dbReference type="Proteomes" id="UP000530928">
    <property type="component" value="Unassembled WGS sequence"/>
</dbReference>
<dbReference type="Pfam" id="PF00496">
    <property type="entry name" value="SBP_bac_5"/>
    <property type="match status" value="1"/>
</dbReference>
<dbReference type="GO" id="GO:0015833">
    <property type="term" value="P:peptide transport"/>
    <property type="evidence" value="ECO:0007669"/>
    <property type="project" value="TreeGrafter"/>
</dbReference>
<accession>A0A7W0HTM9</accession>
<dbReference type="RefSeq" id="WP_181613985.1">
    <property type="nucleotide sequence ID" value="NZ_BAABAM010000009.1"/>
</dbReference>
<reference evidence="3 4" key="1">
    <citation type="submission" date="2020-07" db="EMBL/GenBank/DDBJ databases">
        <title>Genomic Encyclopedia of Type Strains, Phase IV (KMG-IV): sequencing the most valuable type-strain genomes for metagenomic binning, comparative biology and taxonomic classification.</title>
        <authorList>
            <person name="Goeker M."/>
        </authorList>
    </citation>
    <scope>NUCLEOTIDE SEQUENCE [LARGE SCALE GENOMIC DNA]</scope>
    <source>
        <strain evidence="3 4">DSM 45533</strain>
    </source>
</reference>
<organism evidence="3 4">
    <name type="scientific">Nonomuraea soli</name>
    <dbReference type="NCBI Taxonomy" id="1032476"/>
    <lineage>
        <taxon>Bacteria</taxon>
        <taxon>Bacillati</taxon>
        <taxon>Actinomycetota</taxon>
        <taxon>Actinomycetes</taxon>
        <taxon>Streptosporangiales</taxon>
        <taxon>Streptosporangiaceae</taxon>
        <taxon>Nonomuraea</taxon>
    </lineage>
</organism>
<dbReference type="EMBL" id="JACDUR010000007">
    <property type="protein sequence ID" value="MBA2895210.1"/>
    <property type="molecule type" value="Genomic_DNA"/>
</dbReference>
<evidence type="ECO:0000256" key="1">
    <source>
        <dbReference type="SAM" id="SignalP"/>
    </source>
</evidence>
<proteinExistence type="predicted"/>
<dbReference type="GO" id="GO:1904680">
    <property type="term" value="F:peptide transmembrane transporter activity"/>
    <property type="evidence" value="ECO:0007669"/>
    <property type="project" value="TreeGrafter"/>
</dbReference>
<feature type="chain" id="PRO_5038896988" evidence="1">
    <location>
        <begin position="23"/>
        <end position="546"/>
    </location>
</feature>
<comment type="caution">
    <text evidence="3">The sequence shown here is derived from an EMBL/GenBank/DDBJ whole genome shotgun (WGS) entry which is preliminary data.</text>
</comment>
<sequence length="546" mass="59476">MRVTKGAQIVAGAALLALAVAACGGGASTGSSGAGSGETPVRMEVGEPQHALVPGLTAESEGAEILAAIYDPLVNYNENKQADPNVAESVSTTDNKVWTIKLKQGYTWHDGTKLTAQDYVNAWNWVARKSSAADATGFMAKIDGYADLNPEGEGTMETVKEMKGLKVVDDTTFTVTLASPFSQFGLMLGYTAFYPMHPKSWEADGKLTAAAQEQPIGMGLFKLDKAYKKGTDQTIDLTVYDKFTGTKPKNWTKLQFKLYTSSETAYNDLQGEQLDIHDSIPATQLSSAKSALGERYHDDPDSAVGYIGVPLAYNKDYQNADVRKAISMAIDRKTISEVVFSGSRSPADDFISPVVDGYRQGACGEACTYNPTAAKELYTKAGGPAKIELGYNADGGHKEWIEATANNLRQNLGVEVEAKPFEKFASILESLQNKEYSGLFRMAWSYDYPSPENYLRPIFGKIAIANGSNYGGYDNPEFDKLVDQGDQAATADESVKFYQQADDVLLKDLPYIPVYFYRTNWGHSTKIKNVSLNLLKQVNWAAVEKA</sequence>
<dbReference type="InterPro" id="IPR039424">
    <property type="entry name" value="SBP_5"/>
</dbReference>
<dbReference type="Gene3D" id="3.10.105.10">
    <property type="entry name" value="Dipeptide-binding Protein, Domain 3"/>
    <property type="match status" value="1"/>
</dbReference>
<dbReference type="AlphaFoldDB" id="A0A7W0HTM9"/>
<keyword evidence="1" id="KW-0732">Signal</keyword>
<feature type="domain" description="Solute-binding protein family 5" evidence="2">
    <location>
        <begin position="84"/>
        <end position="461"/>
    </location>
</feature>
<name>A0A7W0HTM9_9ACTN</name>
<dbReference type="PANTHER" id="PTHR30290">
    <property type="entry name" value="PERIPLASMIC BINDING COMPONENT OF ABC TRANSPORTER"/>
    <property type="match status" value="1"/>
</dbReference>
<dbReference type="InterPro" id="IPR030678">
    <property type="entry name" value="Peptide/Ni-bd"/>
</dbReference>
<dbReference type="Gene3D" id="3.90.76.10">
    <property type="entry name" value="Dipeptide-binding Protein, Domain 1"/>
    <property type="match status" value="1"/>
</dbReference>
<dbReference type="PANTHER" id="PTHR30290:SF83">
    <property type="entry name" value="ABC TRANSPORTER SUBSTRATE-BINDING PROTEIN"/>
    <property type="match status" value="1"/>
</dbReference>
<dbReference type="GO" id="GO:0042597">
    <property type="term" value="C:periplasmic space"/>
    <property type="evidence" value="ECO:0007669"/>
    <property type="project" value="UniProtKB-ARBA"/>
</dbReference>